<dbReference type="RefSeq" id="WP_378019446.1">
    <property type="nucleotide sequence ID" value="NZ_JBHSKG010000001.1"/>
</dbReference>
<reference evidence="3" key="1">
    <citation type="journal article" date="2019" name="Int. J. Syst. Evol. Microbiol.">
        <title>The Global Catalogue of Microorganisms (GCM) 10K type strain sequencing project: providing services to taxonomists for standard genome sequencing and annotation.</title>
        <authorList>
            <consortium name="The Broad Institute Genomics Platform"/>
            <consortium name="The Broad Institute Genome Sequencing Center for Infectious Disease"/>
            <person name="Wu L."/>
            <person name="Ma J."/>
        </authorList>
    </citation>
    <scope>NUCLEOTIDE SEQUENCE [LARGE SCALE GENOMIC DNA]</scope>
    <source>
        <strain evidence="3">XZYJ18</strain>
    </source>
</reference>
<dbReference type="Proteomes" id="UP001596175">
    <property type="component" value="Unassembled WGS sequence"/>
</dbReference>
<dbReference type="EMBL" id="JBHSKG010000001">
    <property type="protein sequence ID" value="MFC5137241.1"/>
    <property type="molecule type" value="Genomic_DNA"/>
</dbReference>
<protein>
    <submittedName>
        <fullName evidence="2">Uncharacterized protein</fullName>
    </submittedName>
</protein>
<proteinExistence type="predicted"/>
<gene>
    <name evidence="2" type="ORF">ACFPK1_03305</name>
</gene>
<evidence type="ECO:0000313" key="3">
    <source>
        <dbReference type="Proteomes" id="UP001596175"/>
    </source>
</evidence>
<evidence type="ECO:0000256" key="1">
    <source>
        <dbReference type="SAM" id="MobiDB-lite"/>
    </source>
</evidence>
<accession>A0ABV9Z9S6</accession>
<feature type="region of interest" description="Disordered" evidence="1">
    <location>
        <begin position="24"/>
        <end position="51"/>
    </location>
</feature>
<organism evidence="2 3">
    <name type="scientific">Actinomycetospora rhizophila</name>
    <dbReference type="NCBI Taxonomy" id="1416876"/>
    <lineage>
        <taxon>Bacteria</taxon>
        <taxon>Bacillati</taxon>
        <taxon>Actinomycetota</taxon>
        <taxon>Actinomycetes</taxon>
        <taxon>Pseudonocardiales</taxon>
        <taxon>Pseudonocardiaceae</taxon>
        <taxon>Actinomycetospora</taxon>
    </lineage>
</organism>
<sequence>MTDDELEDLAAAVDDAMKPATFEGLREVWPTASHRRSSRAERRPPTPPTTP</sequence>
<comment type="caution">
    <text evidence="2">The sequence shown here is derived from an EMBL/GenBank/DDBJ whole genome shotgun (WGS) entry which is preliminary data.</text>
</comment>
<evidence type="ECO:0000313" key="2">
    <source>
        <dbReference type="EMBL" id="MFC5137241.1"/>
    </source>
</evidence>
<name>A0ABV9Z9S6_9PSEU</name>
<keyword evidence="3" id="KW-1185">Reference proteome</keyword>